<name>A0A2L2U515_9HYPO</name>
<dbReference type="AlphaFoldDB" id="A0A2L2U515"/>
<evidence type="ECO:0000313" key="3">
    <source>
        <dbReference type="Proteomes" id="UP000245910"/>
    </source>
</evidence>
<dbReference type="Pfam" id="PF06985">
    <property type="entry name" value="HET"/>
    <property type="match status" value="1"/>
</dbReference>
<dbReference type="STRING" id="56646.A0A2L2U515"/>
<dbReference type="Proteomes" id="UP000245910">
    <property type="component" value="Chromosome III"/>
</dbReference>
<protein>
    <recommendedName>
        <fullName evidence="1">Heterokaryon incompatibility domain-containing protein</fullName>
    </recommendedName>
</protein>
<evidence type="ECO:0000313" key="2">
    <source>
        <dbReference type="EMBL" id="CEI70435.1"/>
    </source>
</evidence>
<sequence>MRGWQPLKHIGLAITFANDDWEVGRIKTDYSRRVTIHERRISLKSSAETGCIICRQVWKQLLADDRLSKNGNNSPRFQQDTNLPLGMWVKSTSSDVSTTKHLVVGISSKKHLDTVSFTVIPRTGNSDPAPKIVPNAHLSSTSEAIELWHQWFYTCSVSHSKCRTLSDRPMSVFKSKRLVEIINDADGNHQQWRLVLGAYVQDLDYLTLSHCWGWTKHLSLTKHNYHVLKATSLISTLPTTYRDALVVTAALGKQYIWIDSLCILQDDEEDWKSQSSVMGLIYKYSACNVAAAWAENSSNGCFSPKEAPTIITLASTEFFVEESLYSAPFHQKDIWDAPLNKRAWMIQEPPTWSWINLDGPVEYDRAYVRESADTKLVEVLEASIESNDPNRLHSFVSSKLRLRGIALWGFLQDANPNQLGLGGYLVRPSAIFKMNESPESPGKYSITNPTITLQWDEYQLSLPKDSQRYQELLQQRTGQLLILPVGVNQVCVRLGVVDIWGYDFAGYFWERLGLPKWFAGVDRIDLNDPLLNGLVQEVTIQ</sequence>
<dbReference type="InterPro" id="IPR010730">
    <property type="entry name" value="HET"/>
</dbReference>
<keyword evidence="3" id="KW-1185">Reference proteome</keyword>
<evidence type="ECO:0000259" key="1">
    <source>
        <dbReference type="Pfam" id="PF06985"/>
    </source>
</evidence>
<feature type="domain" description="Heterokaryon incompatibility" evidence="1">
    <location>
        <begin position="205"/>
        <end position="348"/>
    </location>
</feature>
<dbReference type="PANTHER" id="PTHR33112">
    <property type="entry name" value="DOMAIN PROTEIN, PUTATIVE-RELATED"/>
    <property type="match status" value="1"/>
</dbReference>
<reference evidence="3" key="1">
    <citation type="submission" date="2014-10" db="EMBL/GenBank/DDBJ databases">
        <authorList>
            <person name="King R."/>
        </authorList>
    </citation>
    <scope>NUCLEOTIDE SEQUENCE [LARGE SCALE GENOMIC DNA]</scope>
    <source>
        <strain evidence="3">A3/5</strain>
    </source>
</reference>
<organism evidence="2 3">
    <name type="scientific">Fusarium venenatum</name>
    <dbReference type="NCBI Taxonomy" id="56646"/>
    <lineage>
        <taxon>Eukaryota</taxon>
        <taxon>Fungi</taxon>
        <taxon>Dikarya</taxon>
        <taxon>Ascomycota</taxon>
        <taxon>Pezizomycotina</taxon>
        <taxon>Sordariomycetes</taxon>
        <taxon>Hypocreomycetidae</taxon>
        <taxon>Hypocreales</taxon>
        <taxon>Nectriaceae</taxon>
        <taxon>Fusarium</taxon>
    </lineage>
</organism>
<accession>A0A2L2U515</accession>
<dbReference type="PANTHER" id="PTHR33112:SF10">
    <property type="entry name" value="TOL"/>
    <property type="match status" value="1"/>
</dbReference>
<proteinExistence type="predicted"/>
<dbReference type="EMBL" id="LN649231">
    <property type="protein sequence ID" value="CEI70435.1"/>
    <property type="molecule type" value="Genomic_DNA"/>
</dbReference>